<dbReference type="Gene3D" id="1.20.1250.20">
    <property type="entry name" value="MFS general substrate transporter like domains"/>
    <property type="match status" value="1"/>
</dbReference>
<dbReference type="Proteomes" id="UP000660675">
    <property type="component" value="Unassembled WGS sequence"/>
</dbReference>
<evidence type="ECO:0000256" key="7">
    <source>
        <dbReference type="SAM" id="Phobius"/>
    </source>
</evidence>
<evidence type="ECO:0000256" key="1">
    <source>
        <dbReference type="ARBA" id="ARBA00004651"/>
    </source>
</evidence>
<evidence type="ECO:0000256" key="2">
    <source>
        <dbReference type="ARBA" id="ARBA00022448"/>
    </source>
</evidence>
<dbReference type="InterPro" id="IPR011701">
    <property type="entry name" value="MFS"/>
</dbReference>
<feature type="transmembrane region" description="Helical" evidence="7">
    <location>
        <begin position="186"/>
        <end position="204"/>
    </location>
</feature>
<keyword evidence="3 7" id="KW-0812">Transmembrane</keyword>
<feature type="transmembrane region" description="Helical" evidence="7">
    <location>
        <begin position="62"/>
        <end position="82"/>
    </location>
</feature>
<evidence type="ECO:0000259" key="8">
    <source>
        <dbReference type="PROSITE" id="PS50850"/>
    </source>
</evidence>
<keyword evidence="2" id="KW-0813">Transport</keyword>
<dbReference type="PROSITE" id="PS50850">
    <property type="entry name" value="MFS"/>
    <property type="match status" value="1"/>
</dbReference>
<feature type="domain" description="Major facilitator superfamily (MFS) profile" evidence="8">
    <location>
        <begin position="28"/>
        <end position="408"/>
    </location>
</feature>
<dbReference type="EMBL" id="BMTF01000003">
    <property type="protein sequence ID" value="GGV77874.1"/>
    <property type="molecule type" value="Genomic_DNA"/>
</dbReference>
<feature type="transmembrane region" description="Helical" evidence="7">
    <location>
        <begin position="314"/>
        <end position="335"/>
    </location>
</feature>
<proteinExistence type="predicted"/>
<evidence type="ECO:0000256" key="4">
    <source>
        <dbReference type="ARBA" id="ARBA00022989"/>
    </source>
</evidence>
<evidence type="ECO:0000313" key="10">
    <source>
        <dbReference type="Proteomes" id="UP000660675"/>
    </source>
</evidence>
<feature type="transmembrane region" description="Helical" evidence="7">
    <location>
        <begin position="291"/>
        <end position="308"/>
    </location>
</feature>
<feature type="transmembrane region" description="Helical" evidence="7">
    <location>
        <begin position="156"/>
        <end position="180"/>
    </location>
</feature>
<dbReference type="SUPFAM" id="SSF103473">
    <property type="entry name" value="MFS general substrate transporter"/>
    <property type="match status" value="1"/>
</dbReference>
<gene>
    <name evidence="9" type="ORF">GCM10015535_11810</name>
</gene>
<dbReference type="PANTHER" id="PTHR42718">
    <property type="entry name" value="MAJOR FACILITATOR SUPERFAMILY MULTIDRUG TRANSPORTER MFSC"/>
    <property type="match status" value="1"/>
</dbReference>
<keyword evidence="5 7" id="KW-0472">Membrane</keyword>
<keyword evidence="6" id="KW-0046">Antibiotic resistance</keyword>
<evidence type="ECO:0000313" key="9">
    <source>
        <dbReference type="EMBL" id="GGV77874.1"/>
    </source>
</evidence>
<feature type="transmembrane region" description="Helical" evidence="7">
    <location>
        <begin position="26"/>
        <end position="50"/>
    </location>
</feature>
<evidence type="ECO:0000256" key="3">
    <source>
        <dbReference type="ARBA" id="ARBA00022692"/>
    </source>
</evidence>
<dbReference type="RefSeq" id="WP_189541729.1">
    <property type="nucleotide sequence ID" value="NZ_BMTF01000003.1"/>
</dbReference>
<dbReference type="PANTHER" id="PTHR42718:SF9">
    <property type="entry name" value="MAJOR FACILITATOR SUPERFAMILY MULTIDRUG TRANSPORTER MFSC"/>
    <property type="match status" value="1"/>
</dbReference>
<feature type="transmembrane region" description="Helical" evidence="7">
    <location>
        <begin position="124"/>
        <end position="144"/>
    </location>
</feature>
<reference evidence="10" key="1">
    <citation type="journal article" date="2019" name="Int. J. Syst. Evol. Microbiol.">
        <title>The Global Catalogue of Microorganisms (GCM) 10K type strain sequencing project: providing services to taxonomists for standard genome sequencing and annotation.</title>
        <authorList>
            <consortium name="The Broad Institute Genomics Platform"/>
            <consortium name="The Broad Institute Genome Sequencing Center for Infectious Disease"/>
            <person name="Wu L."/>
            <person name="Ma J."/>
        </authorList>
    </citation>
    <scope>NUCLEOTIDE SEQUENCE [LARGE SCALE GENOMIC DNA]</scope>
    <source>
        <strain evidence="10">JCM 4376</strain>
    </source>
</reference>
<evidence type="ECO:0000256" key="6">
    <source>
        <dbReference type="ARBA" id="ARBA00023251"/>
    </source>
</evidence>
<comment type="subcellular location">
    <subcellularLocation>
        <location evidence="1">Cell membrane</location>
        <topology evidence="1">Multi-pass membrane protein</topology>
    </subcellularLocation>
</comment>
<keyword evidence="10" id="KW-1185">Reference proteome</keyword>
<dbReference type="InterPro" id="IPR020846">
    <property type="entry name" value="MFS_dom"/>
</dbReference>
<organism evidence="9 10">
    <name type="scientific">Streptomyces gelaticus</name>
    <dbReference type="NCBI Taxonomy" id="285446"/>
    <lineage>
        <taxon>Bacteria</taxon>
        <taxon>Bacillati</taxon>
        <taxon>Actinomycetota</taxon>
        <taxon>Actinomycetes</taxon>
        <taxon>Kitasatosporales</taxon>
        <taxon>Streptomycetaceae</taxon>
        <taxon>Streptomyces</taxon>
    </lineage>
</organism>
<feature type="transmembrane region" description="Helical" evidence="7">
    <location>
        <begin position="225"/>
        <end position="250"/>
    </location>
</feature>
<evidence type="ECO:0000256" key="5">
    <source>
        <dbReference type="ARBA" id="ARBA00023136"/>
    </source>
</evidence>
<accession>A0ABQ2VT00</accession>
<feature type="transmembrane region" description="Helical" evidence="7">
    <location>
        <begin position="94"/>
        <end position="112"/>
    </location>
</feature>
<comment type="caution">
    <text evidence="9">The sequence shown here is derived from an EMBL/GenBank/DDBJ whole genome shotgun (WGS) entry which is preliminary data.</text>
</comment>
<keyword evidence="4 7" id="KW-1133">Transmembrane helix</keyword>
<sequence length="411" mass="42277">MTADRRATAPTDGPELTGQRGGRGRLALLFILSGNMLLDAVEVSVVLLALPTVGEDLGLSLLAVQCLMSGFALGFAALLLAGNRLAARWGRRRTYLVAMAVFAAASVAGGMVDSGPLLIATRVVKGACAALTAPSGLAIISTVYREGPQQRKAISVYSMFGATGFTAGLLLSAALLTWSWRWTFCFPAPVALTLLAFAARKIPADPEAGRDVRTRSAAVLRNGPLLRSAAGAASLNGTYAGLLLLVTFQLQQRLGWPPWQCALALLPACVPLMATVPFAGRLVARAGTGRLIALGAFAPFLGCAHYAWRAGDPSYWTAVLPALVLVEAGFVLAFAALNMQATATVPSALRGRAVPLYQTGVQLGGAVVLPLTALLLTTSDGIRPALVLLTAVAGAGLLAALSGPRAAAPSA</sequence>
<protein>
    <submittedName>
        <fullName evidence="9">MFS transporter</fullName>
    </submittedName>
</protein>
<dbReference type="CDD" id="cd17321">
    <property type="entry name" value="MFS_MMR_MDR_like"/>
    <property type="match status" value="1"/>
</dbReference>
<dbReference type="InterPro" id="IPR036259">
    <property type="entry name" value="MFS_trans_sf"/>
</dbReference>
<name>A0ABQ2VT00_9ACTN</name>
<feature type="transmembrane region" description="Helical" evidence="7">
    <location>
        <begin position="382"/>
        <end position="401"/>
    </location>
</feature>
<dbReference type="Pfam" id="PF07690">
    <property type="entry name" value="MFS_1"/>
    <property type="match status" value="1"/>
</dbReference>
<feature type="transmembrane region" description="Helical" evidence="7">
    <location>
        <begin position="262"/>
        <end position="284"/>
    </location>
</feature>
<feature type="transmembrane region" description="Helical" evidence="7">
    <location>
        <begin position="356"/>
        <end position="376"/>
    </location>
</feature>